<evidence type="ECO:0000256" key="10">
    <source>
        <dbReference type="ARBA" id="ARBA00023235"/>
    </source>
</evidence>
<reference evidence="17 18" key="1">
    <citation type="submission" date="2017-11" db="EMBL/GenBank/DDBJ databases">
        <title>Draft Genome Sequence of Lactobacillus curieae NBRC 111893 isolated from Koso, a Japanese sugar-Vegetable Fermented Beverage.</title>
        <authorList>
            <person name="Chiou T.Y."/>
            <person name="Oshima K."/>
            <person name="Suda W."/>
            <person name="Hattori M."/>
            <person name="Takahashi T."/>
        </authorList>
    </citation>
    <scope>NUCLEOTIDE SEQUENCE [LARGE SCALE GENOMIC DNA]</scope>
    <source>
        <strain evidence="17 18">NBRC111893</strain>
    </source>
</reference>
<dbReference type="AlphaFoldDB" id="A0A401FJJ6"/>
<dbReference type="PROSITE" id="PS51217">
    <property type="entry name" value="UVRD_HELICASE_CTER"/>
    <property type="match status" value="1"/>
</dbReference>
<accession>A0A401FJJ6</accession>
<evidence type="ECO:0000256" key="8">
    <source>
        <dbReference type="ARBA" id="ARBA00023125"/>
    </source>
</evidence>
<evidence type="ECO:0000313" key="17">
    <source>
        <dbReference type="EMBL" id="GAY72565.1"/>
    </source>
</evidence>
<keyword evidence="2 14" id="KW-0547">Nucleotide-binding</keyword>
<evidence type="ECO:0000256" key="2">
    <source>
        <dbReference type="ARBA" id="ARBA00022741"/>
    </source>
</evidence>
<dbReference type="Gene3D" id="3.40.50.300">
    <property type="entry name" value="P-loop containing nucleotide triphosphate hydrolases"/>
    <property type="match status" value="3"/>
</dbReference>
<comment type="catalytic activity">
    <reaction evidence="13">
        <text>ATP + H2O = ADP + phosphate + H(+)</text>
        <dbReference type="Rhea" id="RHEA:13065"/>
        <dbReference type="ChEBI" id="CHEBI:15377"/>
        <dbReference type="ChEBI" id="CHEBI:15378"/>
        <dbReference type="ChEBI" id="CHEBI:30616"/>
        <dbReference type="ChEBI" id="CHEBI:43474"/>
        <dbReference type="ChEBI" id="CHEBI:456216"/>
        <dbReference type="EC" id="5.6.2.4"/>
    </reaction>
</comment>
<keyword evidence="10" id="KW-0413">Isomerase</keyword>
<name>A0A401FJJ6_9LACO</name>
<protein>
    <recommendedName>
        <fullName evidence="12">DNA 3'-5' helicase</fullName>
        <ecNumber evidence="12">5.6.2.4</ecNumber>
    </recommendedName>
</protein>
<dbReference type="GO" id="GO:0000725">
    <property type="term" value="P:recombinational repair"/>
    <property type="evidence" value="ECO:0007669"/>
    <property type="project" value="TreeGrafter"/>
</dbReference>
<keyword evidence="4 14" id="KW-0378">Hydrolase</keyword>
<dbReference type="GO" id="GO:0016887">
    <property type="term" value="F:ATP hydrolysis activity"/>
    <property type="evidence" value="ECO:0007669"/>
    <property type="project" value="RHEA"/>
</dbReference>
<evidence type="ECO:0000256" key="1">
    <source>
        <dbReference type="ARBA" id="ARBA00022722"/>
    </source>
</evidence>
<evidence type="ECO:0000256" key="12">
    <source>
        <dbReference type="ARBA" id="ARBA00034808"/>
    </source>
</evidence>
<keyword evidence="9" id="KW-0234">DNA repair</keyword>
<evidence type="ECO:0000256" key="13">
    <source>
        <dbReference type="ARBA" id="ARBA00048988"/>
    </source>
</evidence>
<dbReference type="GO" id="GO:0003677">
    <property type="term" value="F:DNA binding"/>
    <property type="evidence" value="ECO:0007669"/>
    <property type="project" value="UniProtKB-KW"/>
</dbReference>
<sequence>MEFIDIEQAAYRMLTLETVQAKEIRQKIQNQYYEIMVDEYQDNNRLQDAILNQIATTEPQNRFMVGDVKQSIYKFRLADPTMFVEKQNDYAGENNHELINLAENFRSAVNVDNFTNLIFEQIMDERFGDIDYANQAKLKYGATYYPDDLDTSIELLLYNAKDATDFDNDNNDFQADGVEAGQSELIAQKIRQLIDNQSEIYDKDLQALRPVKYGDFAVISPTHTNELVLADAFSRYDIPAEINGAENYFKTTEIQVMMSLLSIIDNPYQDIPLVAVLRSPIVGLNENELAFLRINQKTGDYYSALRNFYDKYDYADPSDYAKNIYPKVDKLLKQLRMFRDVAQQEGIVALIWHIYNETGFLDYVGGMPAGYQRQANLHALYERAEDYEKNGFKGLFQFVLFVKRMQDRDEDLATTNPSTTEDAVHVMTIHGSKGLQFPIVFVDDISKRFNNQDLKGTYVLNDKLGIGITYLQNDSRELFEPLQKRALYDLTKNASLGEEMRKLYVALTRAEQRLYLVGNVKKVDDGADLVDKWLAKAADDSLVLSVAARNQANSFIDWVGPAIARHPNVSEQFGTEKDLKFLISDESQFKIELIDDEMLSKYGKSVNVTSLKDGTWINNTLSQIEESLEPTNQDIANVLNYEYPYKSAVKTTAYQSVSEIKRVFEDPDSIEMMNNPALDVDSVSANRMVQSQMPIPNFW</sequence>
<dbReference type="InterPro" id="IPR014152">
    <property type="entry name" value="AddA"/>
</dbReference>
<feature type="domain" description="UvrD-like helicase ATP-binding" evidence="15">
    <location>
        <begin position="1"/>
        <end position="108"/>
    </location>
</feature>
<evidence type="ECO:0000256" key="7">
    <source>
        <dbReference type="ARBA" id="ARBA00022840"/>
    </source>
</evidence>
<evidence type="ECO:0000259" key="16">
    <source>
        <dbReference type="PROSITE" id="PS51217"/>
    </source>
</evidence>
<dbReference type="GO" id="GO:0004527">
    <property type="term" value="F:exonuclease activity"/>
    <property type="evidence" value="ECO:0007669"/>
    <property type="project" value="UniProtKB-KW"/>
</dbReference>
<keyword evidence="8" id="KW-0238">DNA-binding</keyword>
<dbReference type="PANTHER" id="PTHR11070:SF48">
    <property type="entry name" value="ATP-DEPENDENT HELICASE_NUCLEASE SUBUNIT A"/>
    <property type="match status" value="1"/>
</dbReference>
<dbReference type="GO" id="GO:0033202">
    <property type="term" value="C:DNA helicase complex"/>
    <property type="evidence" value="ECO:0007669"/>
    <property type="project" value="TreeGrafter"/>
</dbReference>
<feature type="domain" description="UvrD-like helicase C-terminal" evidence="16">
    <location>
        <begin position="136"/>
        <end position="434"/>
    </location>
</feature>
<evidence type="ECO:0000313" key="18">
    <source>
        <dbReference type="Proteomes" id="UP000286974"/>
    </source>
</evidence>
<dbReference type="InterPro" id="IPR027417">
    <property type="entry name" value="P-loop_NTPase"/>
</dbReference>
<comment type="caution">
    <text evidence="14">Lacks conserved residue(s) required for the propagation of feature annotation.</text>
</comment>
<dbReference type="PANTHER" id="PTHR11070">
    <property type="entry name" value="UVRD / RECB / PCRA DNA HELICASE FAMILY MEMBER"/>
    <property type="match status" value="1"/>
</dbReference>
<dbReference type="GO" id="GO:0005829">
    <property type="term" value="C:cytosol"/>
    <property type="evidence" value="ECO:0007669"/>
    <property type="project" value="TreeGrafter"/>
</dbReference>
<dbReference type="NCBIfam" id="TIGR02785">
    <property type="entry name" value="addA_Gpos"/>
    <property type="match status" value="1"/>
</dbReference>
<dbReference type="GO" id="GO:0005524">
    <property type="term" value="F:ATP binding"/>
    <property type="evidence" value="ECO:0007669"/>
    <property type="project" value="UniProtKB-UniRule"/>
</dbReference>
<keyword evidence="5 14" id="KW-0347">Helicase</keyword>
<evidence type="ECO:0000256" key="5">
    <source>
        <dbReference type="ARBA" id="ARBA00022806"/>
    </source>
</evidence>
<dbReference type="STRING" id="1138822.PL11_004585"/>
<dbReference type="GO" id="GO:0006302">
    <property type="term" value="P:double-strand break repair"/>
    <property type="evidence" value="ECO:0007669"/>
    <property type="project" value="InterPro"/>
</dbReference>
<comment type="catalytic activity">
    <reaction evidence="11">
        <text>Couples ATP hydrolysis with the unwinding of duplex DNA by translocating in the 3'-5' direction.</text>
        <dbReference type="EC" id="5.6.2.4"/>
    </reaction>
</comment>
<dbReference type="InterPro" id="IPR014016">
    <property type="entry name" value="UvrD-like_ATP-bd"/>
</dbReference>
<dbReference type="EC" id="5.6.2.4" evidence="12"/>
<keyword evidence="3" id="KW-0227">DNA damage</keyword>
<evidence type="ECO:0000259" key="15">
    <source>
        <dbReference type="PROSITE" id="PS51198"/>
    </source>
</evidence>
<evidence type="ECO:0000256" key="4">
    <source>
        <dbReference type="ARBA" id="ARBA00022801"/>
    </source>
</evidence>
<proteinExistence type="predicted"/>
<evidence type="ECO:0000256" key="11">
    <source>
        <dbReference type="ARBA" id="ARBA00034617"/>
    </source>
</evidence>
<dbReference type="Proteomes" id="UP000286974">
    <property type="component" value="Unassembled WGS sequence"/>
</dbReference>
<organism evidence="17 18">
    <name type="scientific">Lentilactobacillus kosonis</name>
    <dbReference type="NCBI Taxonomy" id="2810561"/>
    <lineage>
        <taxon>Bacteria</taxon>
        <taxon>Bacillati</taxon>
        <taxon>Bacillota</taxon>
        <taxon>Bacilli</taxon>
        <taxon>Lactobacillales</taxon>
        <taxon>Lactobacillaceae</taxon>
        <taxon>Lentilactobacillus</taxon>
    </lineage>
</organism>
<dbReference type="GO" id="GO:0043138">
    <property type="term" value="F:3'-5' DNA helicase activity"/>
    <property type="evidence" value="ECO:0007669"/>
    <property type="project" value="UniProtKB-EC"/>
</dbReference>
<keyword evidence="6" id="KW-0269">Exonuclease</keyword>
<dbReference type="Pfam" id="PF00580">
    <property type="entry name" value="UvrD-helicase"/>
    <property type="match status" value="1"/>
</dbReference>
<dbReference type="InterPro" id="IPR000212">
    <property type="entry name" value="DNA_helicase_UvrD/REP"/>
</dbReference>
<evidence type="ECO:0000256" key="6">
    <source>
        <dbReference type="ARBA" id="ARBA00022839"/>
    </source>
</evidence>
<comment type="caution">
    <text evidence="17">The sequence shown here is derived from an EMBL/GenBank/DDBJ whole genome shotgun (WGS) entry which is preliminary data.</text>
</comment>
<evidence type="ECO:0000256" key="9">
    <source>
        <dbReference type="ARBA" id="ARBA00023204"/>
    </source>
</evidence>
<keyword evidence="7 14" id="KW-0067">ATP-binding</keyword>
<dbReference type="InterPro" id="IPR014017">
    <property type="entry name" value="DNA_helicase_UvrD-like_C"/>
</dbReference>
<keyword evidence="18" id="KW-1185">Reference proteome</keyword>
<dbReference type="Pfam" id="PF13361">
    <property type="entry name" value="UvrD_C"/>
    <property type="match status" value="1"/>
</dbReference>
<dbReference type="PROSITE" id="PS51198">
    <property type="entry name" value="UVRD_HELICASE_ATP_BIND"/>
    <property type="match status" value="1"/>
</dbReference>
<evidence type="ECO:0000256" key="3">
    <source>
        <dbReference type="ARBA" id="ARBA00022763"/>
    </source>
</evidence>
<keyword evidence="1" id="KW-0540">Nuclease</keyword>
<evidence type="ECO:0000256" key="14">
    <source>
        <dbReference type="PROSITE-ProRule" id="PRU00560"/>
    </source>
</evidence>
<dbReference type="EMBL" id="BEXA01000001">
    <property type="protein sequence ID" value="GAY72565.1"/>
    <property type="molecule type" value="Genomic_DNA"/>
</dbReference>
<gene>
    <name evidence="17" type="ORF">NBRC111893_711</name>
</gene>
<dbReference type="SUPFAM" id="SSF52540">
    <property type="entry name" value="P-loop containing nucleoside triphosphate hydrolases"/>
    <property type="match status" value="2"/>
</dbReference>